<proteinExistence type="predicted"/>
<reference evidence="2" key="1">
    <citation type="submission" date="2021-02" db="EMBL/GenBank/DDBJ databases">
        <authorList>
            <person name="Dougan E. K."/>
            <person name="Rhodes N."/>
            <person name="Thang M."/>
            <person name="Chan C."/>
        </authorList>
    </citation>
    <scope>NUCLEOTIDE SEQUENCE</scope>
</reference>
<name>A0A813K4K8_POLGL</name>
<organism evidence="2 3">
    <name type="scientific">Polarella glacialis</name>
    <name type="common">Dinoflagellate</name>
    <dbReference type="NCBI Taxonomy" id="89957"/>
    <lineage>
        <taxon>Eukaryota</taxon>
        <taxon>Sar</taxon>
        <taxon>Alveolata</taxon>
        <taxon>Dinophyceae</taxon>
        <taxon>Suessiales</taxon>
        <taxon>Suessiaceae</taxon>
        <taxon>Polarella</taxon>
    </lineage>
</organism>
<dbReference type="EMBL" id="CAJNNW010028582">
    <property type="protein sequence ID" value="CAE8696815.1"/>
    <property type="molecule type" value="Genomic_DNA"/>
</dbReference>
<evidence type="ECO:0000313" key="3">
    <source>
        <dbReference type="Proteomes" id="UP000626109"/>
    </source>
</evidence>
<accession>A0A813K4K8</accession>
<dbReference type="AlphaFoldDB" id="A0A813K4K8"/>
<evidence type="ECO:0000313" key="2">
    <source>
        <dbReference type="EMBL" id="CAE8696815.1"/>
    </source>
</evidence>
<feature type="non-terminal residue" evidence="2">
    <location>
        <position position="234"/>
    </location>
</feature>
<dbReference type="Proteomes" id="UP000626109">
    <property type="component" value="Unassembled WGS sequence"/>
</dbReference>
<gene>
    <name evidence="2" type="ORF">PGLA2088_LOCUS30002</name>
</gene>
<evidence type="ECO:0000256" key="1">
    <source>
        <dbReference type="SAM" id="MobiDB-lite"/>
    </source>
</evidence>
<feature type="compositionally biased region" description="Low complexity" evidence="1">
    <location>
        <begin position="52"/>
        <end position="106"/>
    </location>
</feature>
<protein>
    <submittedName>
        <fullName evidence="2">Uncharacterized protein</fullName>
    </submittedName>
</protein>
<feature type="compositionally biased region" description="Low complexity" evidence="1">
    <location>
        <begin position="10"/>
        <end position="35"/>
    </location>
</feature>
<sequence>LAAYQLWPVGAGATASPSSSSSAPSTEGTSSSSTAIPSKVIGSAASEVRGESAPASSSSKSSSAAPAAAAAAAKVSQPPKAAEAPPAAAASPAASASAPAGQVSAPGKEGDEGFWTPSMTRAAVGLAVAAGLAGAWWLWFGRRPPIPPGGISTGVTVAAAAATAEEARKHPTSPTSEPAFGGLSLGAAEDSVKARQAAEVIFENAPKEQQTWDMAASVRGLPGAVSQRVGKIEK</sequence>
<comment type="caution">
    <text evidence="2">The sequence shown here is derived from an EMBL/GenBank/DDBJ whole genome shotgun (WGS) entry which is preliminary data.</text>
</comment>
<feature type="region of interest" description="Disordered" evidence="1">
    <location>
        <begin position="1"/>
        <end position="116"/>
    </location>
</feature>